<dbReference type="SUPFAM" id="SSF55961">
    <property type="entry name" value="Bet v1-like"/>
    <property type="match status" value="1"/>
</dbReference>
<dbReference type="InterPro" id="IPR023393">
    <property type="entry name" value="START-like_dom_sf"/>
</dbReference>
<accession>A0AAP7N4D7</accession>
<dbReference type="Gene3D" id="3.30.530.20">
    <property type="match status" value="1"/>
</dbReference>
<dbReference type="RefSeq" id="WP_071348221.1">
    <property type="nucleotide sequence ID" value="NZ_MOEA01000004.1"/>
</dbReference>
<dbReference type="AlphaFoldDB" id="A0AAP7N4D7"/>
<sequence>MSDNKQNNDNKNSNSDNQALPDIIHTAVFKAPIQVVWDTVSTADGLSLWFMPNDFTPQEDSEFQLESPFGPSPCKLLDIEAPYRLSFSWDTEGWIVSFVLKETESGDTEFTLIHGGWKEADAVINKVNRKSSEIHSTMDQGWNGLVNTKLRGAVEA</sequence>
<dbReference type="InterPro" id="IPR013538">
    <property type="entry name" value="ASHA1/2-like_C"/>
</dbReference>
<feature type="domain" description="Activator of Hsp90 ATPase homologue 1/2-like C-terminal" evidence="2">
    <location>
        <begin position="30"/>
        <end position="153"/>
    </location>
</feature>
<comment type="caution">
    <text evidence="3">The sequence shown here is derived from an EMBL/GenBank/DDBJ whole genome shotgun (WGS) entry which is preliminary data.</text>
</comment>
<dbReference type="CDD" id="cd07814">
    <property type="entry name" value="SRPBCC_CalC_Aha1-like"/>
    <property type="match status" value="1"/>
</dbReference>
<evidence type="ECO:0000259" key="2">
    <source>
        <dbReference type="Pfam" id="PF08327"/>
    </source>
</evidence>
<dbReference type="Pfam" id="PF08327">
    <property type="entry name" value="AHSA1"/>
    <property type="match status" value="1"/>
</dbReference>
<organism evidence="3 4">
    <name type="scientific">Bacillus amyloliquefaciens</name>
    <name type="common">Bacillus velezensis</name>
    <dbReference type="NCBI Taxonomy" id="1390"/>
    <lineage>
        <taxon>Bacteria</taxon>
        <taxon>Bacillati</taxon>
        <taxon>Bacillota</taxon>
        <taxon>Bacilli</taxon>
        <taxon>Bacillales</taxon>
        <taxon>Bacillaceae</taxon>
        <taxon>Bacillus</taxon>
        <taxon>Bacillus amyloliquefaciens group</taxon>
    </lineage>
</organism>
<reference evidence="3 4" key="1">
    <citation type="submission" date="2016-10" db="EMBL/GenBank/DDBJ databases">
        <authorList>
            <person name="Marach S."/>
            <person name="Prathuangwong S."/>
            <person name="Takikawa Y."/>
            <person name="Dohra H."/>
        </authorList>
    </citation>
    <scope>NUCLEOTIDE SEQUENCE [LARGE SCALE GENOMIC DNA]</scope>
    <source>
        <strain evidence="3 4">K2</strain>
    </source>
</reference>
<protein>
    <recommendedName>
        <fullName evidence="2">Activator of Hsp90 ATPase homologue 1/2-like C-terminal domain-containing protein</fullName>
    </recommendedName>
</protein>
<gene>
    <name evidence="3" type="ORF">BKP66_15315</name>
</gene>
<dbReference type="EMBL" id="MOEA01000004">
    <property type="protein sequence ID" value="OIK19699.1"/>
    <property type="molecule type" value="Genomic_DNA"/>
</dbReference>
<evidence type="ECO:0000313" key="3">
    <source>
        <dbReference type="EMBL" id="OIK19699.1"/>
    </source>
</evidence>
<evidence type="ECO:0000313" key="4">
    <source>
        <dbReference type="Proteomes" id="UP000180036"/>
    </source>
</evidence>
<evidence type="ECO:0000256" key="1">
    <source>
        <dbReference type="ARBA" id="ARBA00006817"/>
    </source>
</evidence>
<comment type="similarity">
    <text evidence="1">Belongs to the AHA1 family.</text>
</comment>
<proteinExistence type="inferred from homology"/>
<dbReference type="Proteomes" id="UP000180036">
    <property type="component" value="Unassembled WGS sequence"/>
</dbReference>
<name>A0AAP7N4D7_BACAM</name>